<dbReference type="AlphaFoldDB" id="A0A2H0X8R0"/>
<name>A0A2H0X8R0_UNCKA</name>
<protein>
    <submittedName>
        <fullName evidence="1">Uncharacterized protein</fullName>
    </submittedName>
</protein>
<evidence type="ECO:0000313" key="1">
    <source>
        <dbReference type="EMBL" id="PIS21310.1"/>
    </source>
</evidence>
<reference evidence="2" key="1">
    <citation type="submission" date="2017-09" db="EMBL/GenBank/DDBJ databases">
        <title>Depth-based differentiation of microbial function through sediment-hosted aquifers and enrichment of novel symbionts in the deep terrestrial subsurface.</title>
        <authorList>
            <person name="Probst A.J."/>
            <person name="Ladd B."/>
            <person name="Jarett J.K."/>
            <person name="Geller-Mcgrath D.E."/>
            <person name="Sieber C.M.K."/>
            <person name="Emerson J.B."/>
            <person name="Anantharaman K."/>
            <person name="Thomas B.C."/>
            <person name="Malmstrom R."/>
            <person name="Stieglmeier M."/>
            <person name="Klingl A."/>
            <person name="Woyke T."/>
            <person name="Ryan C.M."/>
            <person name="Banfield J.F."/>
        </authorList>
    </citation>
    <scope>NUCLEOTIDE SEQUENCE [LARGE SCALE GENOMIC DNA]</scope>
</reference>
<dbReference type="EMBL" id="PEYV01000058">
    <property type="protein sequence ID" value="PIS21310.1"/>
    <property type="molecule type" value="Genomic_DNA"/>
</dbReference>
<evidence type="ECO:0000313" key="2">
    <source>
        <dbReference type="Proteomes" id="UP000231098"/>
    </source>
</evidence>
<comment type="caution">
    <text evidence="1">The sequence shown here is derived from an EMBL/GenBank/DDBJ whole genome shotgun (WGS) entry which is preliminary data.</text>
</comment>
<sequence length="175" mass="19673">MTKTQRPPEVVTQDVINKFKGWRDSAVYSTEHLNELFRKRDADEIKTSNLITGCSDNARVLQAEFERNGVSALLAKGVLENYLNGKVEKPDGHIFVYLPDQNIFVDPVTLEIAREEGLHMPGGQYKGEKVLIRKGLSGSTSNGAFKKFPSEISTPKGDIEDWEQFKAEYQGKNPK</sequence>
<organism evidence="1 2">
    <name type="scientific">candidate division WWE3 bacterium CG08_land_8_20_14_0_20_41_15</name>
    <dbReference type="NCBI Taxonomy" id="1975086"/>
    <lineage>
        <taxon>Bacteria</taxon>
        <taxon>Katanobacteria</taxon>
    </lineage>
</organism>
<proteinExistence type="predicted"/>
<accession>A0A2H0X8R0</accession>
<dbReference type="Proteomes" id="UP000231098">
    <property type="component" value="Unassembled WGS sequence"/>
</dbReference>
<gene>
    <name evidence="1" type="ORF">COT51_03480</name>
</gene>